<reference evidence="3" key="1">
    <citation type="submission" date="2014-07" db="EMBL/GenBank/DDBJ databases">
        <title>Genome sequencing of plant-pathogenic Streptomyces species.</title>
        <authorList>
            <person name="Harrison J."/>
            <person name="Sapp M."/>
            <person name="Thwaites R."/>
            <person name="Studholme D.J."/>
        </authorList>
    </citation>
    <scope>NUCLEOTIDE SEQUENCE [LARGE SCALE GENOMIC DNA]</scope>
    <source>
        <strain evidence="3">NCPPB 4445</strain>
    </source>
</reference>
<dbReference type="InterPro" id="IPR046129">
    <property type="entry name" value="DUF6126"/>
</dbReference>
<keyword evidence="1" id="KW-0812">Transmembrane</keyword>
<dbReference type="RefSeq" id="WP_050373880.1">
    <property type="nucleotide sequence ID" value="NZ_KQ257831.1"/>
</dbReference>
<evidence type="ECO:0000313" key="2">
    <source>
        <dbReference type="EMBL" id="KND28722.1"/>
    </source>
</evidence>
<sequence length="59" mass="6971">MTDQVPDRPARWWRKQRAQDRDSRVQRGVALRAFIYIFGTHIIAGWVMLLFYLGGHANK</sequence>
<accession>A0A0L0JSH9</accession>
<protein>
    <recommendedName>
        <fullName evidence="4">Small hydrophobic protein</fullName>
    </recommendedName>
</protein>
<dbReference type="EMBL" id="JPPY01000186">
    <property type="protein sequence ID" value="KND28722.1"/>
    <property type="molecule type" value="Genomic_DNA"/>
</dbReference>
<keyword evidence="1" id="KW-0472">Membrane</keyword>
<proteinExistence type="predicted"/>
<dbReference type="Proteomes" id="UP000037151">
    <property type="component" value="Unassembled WGS sequence"/>
</dbReference>
<dbReference type="PATRIC" id="fig|42234.21.peg.6788"/>
<name>A0A0L0JSH9_9ACTN</name>
<keyword evidence="1" id="KW-1133">Transmembrane helix</keyword>
<dbReference type="OrthoDB" id="3855521at2"/>
<organism evidence="2 3">
    <name type="scientific">Streptomyces acidiscabies</name>
    <dbReference type="NCBI Taxonomy" id="42234"/>
    <lineage>
        <taxon>Bacteria</taxon>
        <taxon>Bacillati</taxon>
        <taxon>Actinomycetota</taxon>
        <taxon>Actinomycetes</taxon>
        <taxon>Kitasatosporales</taxon>
        <taxon>Streptomycetaceae</taxon>
        <taxon>Streptomyces</taxon>
    </lineage>
</organism>
<comment type="caution">
    <text evidence="2">The sequence shown here is derived from an EMBL/GenBank/DDBJ whole genome shotgun (WGS) entry which is preliminary data.</text>
</comment>
<feature type="transmembrane region" description="Helical" evidence="1">
    <location>
        <begin position="33"/>
        <end position="53"/>
    </location>
</feature>
<evidence type="ECO:0000313" key="3">
    <source>
        <dbReference type="Proteomes" id="UP000037151"/>
    </source>
</evidence>
<evidence type="ECO:0000256" key="1">
    <source>
        <dbReference type="SAM" id="Phobius"/>
    </source>
</evidence>
<dbReference type="AlphaFoldDB" id="A0A0L0JSH9"/>
<dbReference type="Pfam" id="PF19621">
    <property type="entry name" value="DUF6126"/>
    <property type="match status" value="1"/>
</dbReference>
<evidence type="ECO:0008006" key="4">
    <source>
        <dbReference type="Google" id="ProtNLM"/>
    </source>
</evidence>
<gene>
    <name evidence="2" type="ORF">IQ63_32975</name>
</gene>